<dbReference type="InterPro" id="IPR029062">
    <property type="entry name" value="Class_I_gatase-like"/>
</dbReference>
<dbReference type="PANTHER" id="PTHR42695:SF5">
    <property type="entry name" value="GLUTAMINE AMIDOTRANSFERASE YLR126C-RELATED"/>
    <property type="match status" value="1"/>
</dbReference>
<dbReference type="GO" id="GO:0005829">
    <property type="term" value="C:cytosol"/>
    <property type="evidence" value="ECO:0007669"/>
    <property type="project" value="TreeGrafter"/>
</dbReference>
<evidence type="ECO:0000313" key="2">
    <source>
        <dbReference type="EMBL" id="SFO23479.1"/>
    </source>
</evidence>
<reference evidence="2 3" key="1">
    <citation type="submission" date="2016-10" db="EMBL/GenBank/DDBJ databases">
        <authorList>
            <person name="de Groot N.N."/>
        </authorList>
    </citation>
    <scope>NUCLEOTIDE SEQUENCE [LARGE SCALE GENOMIC DNA]</scope>
    <source>
        <strain evidence="2 3">CGMCC 4.1877</strain>
    </source>
</reference>
<dbReference type="RefSeq" id="WP_177238728.1">
    <property type="nucleotide sequence ID" value="NZ_FOUY01000038.1"/>
</dbReference>
<dbReference type="PROSITE" id="PS51273">
    <property type="entry name" value="GATASE_TYPE_1"/>
    <property type="match status" value="1"/>
</dbReference>
<evidence type="ECO:0000259" key="1">
    <source>
        <dbReference type="Pfam" id="PF00117"/>
    </source>
</evidence>
<keyword evidence="3" id="KW-1185">Reference proteome</keyword>
<dbReference type="InterPro" id="IPR017926">
    <property type="entry name" value="GATASE"/>
</dbReference>
<gene>
    <name evidence="2" type="ORF">SAMN05216207_103838</name>
</gene>
<dbReference type="SUPFAM" id="SSF52317">
    <property type="entry name" value="Class I glutamine amidotransferase-like"/>
    <property type="match status" value="1"/>
</dbReference>
<dbReference type="InterPro" id="IPR044992">
    <property type="entry name" value="ChyE-like"/>
</dbReference>
<dbReference type="Proteomes" id="UP000199614">
    <property type="component" value="Unassembled WGS sequence"/>
</dbReference>
<dbReference type="PANTHER" id="PTHR42695">
    <property type="entry name" value="GLUTAMINE AMIDOTRANSFERASE YLR126C-RELATED"/>
    <property type="match status" value="1"/>
</dbReference>
<name>A0A1I5FIN4_PSUAM</name>
<dbReference type="EMBL" id="FOUY01000038">
    <property type="protein sequence ID" value="SFO23479.1"/>
    <property type="molecule type" value="Genomic_DNA"/>
</dbReference>
<dbReference type="Gene3D" id="3.40.50.880">
    <property type="match status" value="1"/>
</dbReference>
<feature type="domain" description="Glutamine amidotransferase" evidence="1">
    <location>
        <begin position="26"/>
        <end position="176"/>
    </location>
</feature>
<sequence>MTDFRSARVLFIQHQDDAPPGFVGDRVAQHGATVEVVRAQAPSLPDPADYDLVVPLGCYDSAYDDSLPYLANEWKLLAGAIEADVAVFGICFGAQLLSRVLGGEVAPSPIGPEIGWLEVETTPAAAGLIEPGPWLVWHLDVMSTPPGAEELARTGWGTHAYRQGRHLGVQFHPEATADGVLSWADHYRDLLPGLGTSYDEMAALTHRTVAGARARAYELTDRVLARAVSGSTSRV</sequence>
<dbReference type="GO" id="GO:0016740">
    <property type="term" value="F:transferase activity"/>
    <property type="evidence" value="ECO:0007669"/>
    <property type="project" value="UniProtKB-KW"/>
</dbReference>
<keyword evidence="2" id="KW-0808">Transferase</keyword>
<accession>A0A1I5FIN4</accession>
<dbReference type="CDD" id="cd01741">
    <property type="entry name" value="GATase1_1"/>
    <property type="match status" value="1"/>
</dbReference>
<dbReference type="STRING" id="260086.SAMN05216207_103838"/>
<keyword evidence="2" id="KW-0315">Glutamine amidotransferase</keyword>
<dbReference type="AlphaFoldDB" id="A0A1I5FIN4"/>
<proteinExistence type="predicted"/>
<dbReference type="Pfam" id="PF00117">
    <property type="entry name" value="GATase"/>
    <property type="match status" value="1"/>
</dbReference>
<protein>
    <submittedName>
        <fullName evidence="2">GMP synthase-Glutamine amidotransferase</fullName>
    </submittedName>
</protein>
<evidence type="ECO:0000313" key="3">
    <source>
        <dbReference type="Proteomes" id="UP000199614"/>
    </source>
</evidence>
<organism evidence="2 3">
    <name type="scientific">Pseudonocardia ammonioxydans</name>
    <dbReference type="NCBI Taxonomy" id="260086"/>
    <lineage>
        <taxon>Bacteria</taxon>
        <taxon>Bacillati</taxon>
        <taxon>Actinomycetota</taxon>
        <taxon>Actinomycetes</taxon>
        <taxon>Pseudonocardiales</taxon>
        <taxon>Pseudonocardiaceae</taxon>
        <taxon>Pseudonocardia</taxon>
    </lineage>
</organism>